<comment type="caution">
    <text evidence="2">The sequence shown here is derived from an EMBL/GenBank/DDBJ whole genome shotgun (WGS) entry which is preliminary data.</text>
</comment>
<feature type="region of interest" description="Disordered" evidence="1">
    <location>
        <begin position="53"/>
        <end position="72"/>
    </location>
</feature>
<sequence length="402" mass="44028">MPLITADQNRSTGESPPKKEVEFSRVQPFASRGSSWQTCSQRASVVVGVDRQPLTDRRQGSSGERAMRWHNWSGDGNGVATRERWVWYLPPPPGNPPPLLSPSFWYMLLPSSIVPPPHPLPSSSVLPSPSSLHCDTSCVSWYLLSSPWYLPFVMVPHPPGIYPSPCYLLPFTFHHHHGTPLYHATVFTHSIFPPLWYHPLPPGTSSPILWYLLHLGTLFGTLHTPGTFPSHGTSFTPSSLHLVSSLHLGISPLVPLPPPRADHETKSPACFIDFLPGMNTAALSEVRATRVARGGGGYSRRLQLVSVVCRLPPPPRMSRSFPDSLCHGCSCGNNAHRRLVMRALSTGAGGLDGRPPLESCPPNLTTFKSIPSAGPAGQPGRPRGNRLHLQRGPRRNCCIRGF</sequence>
<dbReference type="EMBL" id="QCYY01002143">
    <property type="protein sequence ID" value="ROT72492.1"/>
    <property type="molecule type" value="Genomic_DNA"/>
</dbReference>
<gene>
    <name evidence="2" type="ORF">C7M84_009122</name>
</gene>
<protein>
    <submittedName>
        <fullName evidence="2">Uncharacterized protein</fullName>
    </submittedName>
</protein>
<feature type="region of interest" description="Disordered" evidence="1">
    <location>
        <begin position="1"/>
        <end position="22"/>
    </location>
</feature>
<keyword evidence="3" id="KW-1185">Reference proteome</keyword>
<organism evidence="2 3">
    <name type="scientific">Penaeus vannamei</name>
    <name type="common">Whiteleg shrimp</name>
    <name type="synonym">Litopenaeus vannamei</name>
    <dbReference type="NCBI Taxonomy" id="6689"/>
    <lineage>
        <taxon>Eukaryota</taxon>
        <taxon>Metazoa</taxon>
        <taxon>Ecdysozoa</taxon>
        <taxon>Arthropoda</taxon>
        <taxon>Crustacea</taxon>
        <taxon>Multicrustacea</taxon>
        <taxon>Malacostraca</taxon>
        <taxon>Eumalacostraca</taxon>
        <taxon>Eucarida</taxon>
        <taxon>Decapoda</taxon>
        <taxon>Dendrobranchiata</taxon>
        <taxon>Penaeoidea</taxon>
        <taxon>Penaeidae</taxon>
        <taxon>Penaeus</taxon>
    </lineage>
</organism>
<evidence type="ECO:0000256" key="1">
    <source>
        <dbReference type="SAM" id="MobiDB-lite"/>
    </source>
</evidence>
<proteinExistence type="predicted"/>
<evidence type="ECO:0000313" key="3">
    <source>
        <dbReference type="Proteomes" id="UP000283509"/>
    </source>
</evidence>
<dbReference type="AlphaFoldDB" id="A0A3R7SS20"/>
<reference evidence="2 3" key="1">
    <citation type="submission" date="2018-04" db="EMBL/GenBank/DDBJ databases">
        <authorList>
            <person name="Zhang X."/>
            <person name="Yuan J."/>
            <person name="Li F."/>
            <person name="Xiang J."/>
        </authorList>
    </citation>
    <scope>NUCLEOTIDE SEQUENCE [LARGE SCALE GENOMIC DNA]</scope>
    <source>
        <tissue evidence="2">Muscle</tissue>
    </source>
</reference>
<feature type="compositionally biased region" description="Polar residues" evidence="1">
    <location>
        <begin position="1"/>
        <end position="14"/>
    </location>
</feature>
<evidence type="ECO:0000313" key="2">
    <source>
        <dbReference type="EMBL" id="ROT72492.1"/>
    </source>
</evidence>
<reference evidence="2 3" key="2">
    <citation type="submission" date="2019-01" db="EMBL/GenBank/DDBJ databases">
        <title>The decoding of complex shrimp genome reveals the adaptation for benthos swimmer, frequently molting mechanism and breeding impact on genome.</title>
        <authorList>
            <person name="Sun Y."/>
            <person name="Gao Y."/>
            <person name="Yu Y."/>
        </authorList>
    </citation>
    <scope>NUCLEOTIDE SEQUENCE [LARGE SCALE GENOMIC DNA]</scope>
    <source>
        <tissue evidence="2">Muscle</tissue>
    </source>
</reference>
<dbReference type="Proteomes" id="UP000283509">
    <property type="component" value="Unassembled WGS sequence"/>
</dbReference>
<feature type="region of interest" description="Disordered" evidence="1">
    <location>
        <begin position="368"/>
        <end position="389"/>
    </location>
</feature>
<feature type="compositionally biased region" description="Low complexity" evidence="1">
    <location>
        <begin position="371"/>
        <end position="382"/>
    </location>
</feature>
<accession>A0A3R7SS20</accession>
<name>A0A3R7SS20_PENVA</name>